<keyword evidence="6" id="KW-1185">Reference proteome</keyword>
<protein>
    <submittedName>
        <fullName evidence="5">AraC family ligand binding domain-containing protein</fullName>
    </submittedName>
</protein>
<evidence type="ECO:0000256" key="3">
    <source>
        <dbReference type="ARBA" id="ARBA00023163"/>
    </source>
</evidence>
<dbReference type="SUPFAM" id="SSF51215">
    <property type="entry name" value="Regulatory protein AraC"/>
    <property type="match status" value="1"/>
</dbReference>
<dbReference type="PRINTS" id="PR00032">
    <property type="entry name" value="HTHARAC"/>
</dbReference>
<proteinExistence type="predicted"/>
<sequence length="289" mass="33470">MNVLNTYNEFDSNHFELNVDHYGAEICDKGYSFGPSIRSNYVLHFIIEGQGTFTINNQTITLKEGDLFLLPKDQVTFYQADKEKPWTYIWVGFSGSRAQQILEYTQLLETYCLHSNLKSDILNQMLAIIQFADKPLTRESDLLMTGELYKLLAFLSEEFPNPSSRTSNNLADSYVEQALKIIHSQYHKNLKITDIANKLALSRSYLYRIFKEKTGFSLKDYLLKIKMNRSIELLSDPKLSISEVANSVGYTDSLIFSKVFKQYFKTSPTNYRKFHQEVSYDSEEFTSSL</sequence>
<reference evidence="6" key="1">
    <citation type="journal article" date="2019" name="Int. J. Syst. Evol. Microbiol.">
        <title>The Global Catalogue of Microorganisms (GCM) 10K type strain sequencing project: providing services to taxonomists for standard genome sequencing and annotation.</title>
        <authorList>
            <consortium name="The Broad Institute Genomics Platform"/>
            <consortium name="The Broad Institute Genome Sequencing Center for Infectious Disease"/>
            <person name="Wu L."/>
            <person name="Ma J."/>
        </authorList>
    </citation>
    <scope>NUCLEOTIDE SEQUENCE [LARGE SCALE GENOMIC DNA]</scope>
    <source>
        <strain evidence="6">CCUG 67170</strain>
    </source>
</reference>
<accession>A0ABV8CWU5</accession>
<dbReference type="PANTHER" id="PTHR43280">
    <property type="entry name" value="ARAC-FAMILY TRANSCRIPTIONAL REGULATOR"/>
    <property type="match status" value="1"/>
</dbReference>
<dbReference type="EMBL" id="JBHRZV010000050">
    <property type="protein sequence ID" value="MFC3928532.1"/>
    <property type="molecule type" value="Genomic_DNA"/>
</dbReference>
<dbReference type="InterPro" id="IPR018060">
    <property type="entry name" value="HTH_AraC"/>
</dbReference>
<keyword evidence="2" id="KW-0238">DNA-binding</keyword>
<dbReference type="InterPro" id="IPR037923">
    <property type="entry name" value="HTH-like"/>
</dbReference>
<evidence type="ECO:0000256" key="2">
    <source>
        <dbReference type="ARBA" id="ARBA00023125"/>
    </source>
</evidence>
<evidence type="ECO:0000256" key="1">
    <source>
        <dbReference type="ARBA" id="ARBA00023015"/>
    </source>
</evidence>
<keyword evidence="3" id="KW-0804">Transcription</keyword>
<name>A0ABV8CWU5_9STRE</name>
<dbReference type="Pfam" id="PF02311">
    <property type="entry name" value="AraC_binding"/>
    <property type="match status" value="1"/>
</dbReference>
<evidence type="ECO:0000313" key="5">
    <source>
        <dbReference type="EMBL" id="MFC3928532.1"/>
    </source>
</evidence>
<dbReference type="InterPro" id="IPR003313">
    <property type="entry name" value="AraC-bd"/>
</dbReference>
<gene>
    <name evidence="5" type="ORF">ACFORF_08155</name>
</gene>
<dbReference type="Gene3D" id="2.60.120.280">
    <property type="entry name" value="Regulatory protein AraC"/>
    <property type="match status" value="1"/>
</dbReference>
<dbReference type="InterPro" id="IPR018062">
    <property type="entry name" value="HTH_AraC-typ_CS"/>
</dbReference>
<dbReference type="Proteomes" id="UP001595807">
    <property type="component" value="Unassembled WGS sequence"/>
</dbReference>
<dbReference type="PROSITE" id="PS00041">
    <property type="entry name" value="HTH_ARAC_FAMILY_1"/>
    <property type="match status" value="1"/>
</dbReference>
<dbReference type="PANTHER" id="PTHR43280:SF30">
    <property type="entry name" value="MMSAB OPERON REGULATORY PROTEIN"/>
    <property type="match status" value="1"/>
</dbReference>
<dbReference type="CDD" id="cd06986">
    <property type="entry name" value="cupin_MmsR-like_N"/>
    <property type="match status" value="1"/>
</dbReference>
<organism evidence="5 6">
    <name type="scientific">Streptococcus caprae</name>
    <dbReference type="NCBI Taxonomy" id="1640501"/>
    <lineage>
        <taxon>Bacteria</taxon>
        <taxon>Bacillati</taxon>
        <taxon>Bacillota</taxon>
        <taxon>Bacilli</taxon>
        <taxon>Lactobacillales</taxon>
        <taxon>Streptococcaceae</taxon>
        <taxon>Streptococcus</taxon>
    </lineage>
</organism>
<evidence type="ECO:0000259" key="4">
    <source>
        <dbReference type="PROSITE" id="PS01124"/>
    </source>
</evidence>
<dbReference type="Pfam" id="PF12833">
    <property type="entry name" value="HTH_18"/>
    <property type="match status" value="1"/>
</dbReference>
<dbReference type="InterPro" id="IPR020449">
    <property type="entry name" value="Tscrpt_reg_AraC-type_HTH"/>
</dbReference>
<evidence type="ECO:0000313" key="6">
    <source>
        <dbReference type="Proteomes" id="UP001595807"/>
    </source>
</evidence>
<comment type="caution">
    <text evidence="5">The sequence shown here is derived from an EMBL/GenBank/DDBJ whole genome shotgun (WGS) entry which is preliminary data.</text>
</comment>
<keyword evidence="1" id="KW-0805">Transcription regulation</keyword>
<dbReference type="RefSeq" id="WP_380427177.1">
    <property type="nucleotide sequence ID" value="NZ_JBHRZV010000050.1"/>
</dbReference>
<dbReference type="SMART" id="SM00342">
    <property type="entry name" value="HTH_ARAC"/>
    <property type="match status" value="1"/>
</dbReference>
<dbReference type="PROSITE" id="PS01124">
    <property type="entry name" value="HTH_ARAC_FAMILY_2"/>
    <property type="match status" value="1"/>
</dbReference>
<dbReference type="SUPFAM" id="SSF46689">
    <property type="entry name" value="Homeodomain-like"/>
    <property type="match status" value="2"/>
</dbReference>
<feature type="domain" description="HTH araC/xylS-type" evidence="4">
    <location>
        <begin position="176"/>
        <end position="274"/>
    </location>
</feature>
<dbReference type="InterPro" id="IPR009057">
    <property type="entry name" value="Homeodomain-like_sf"/>
</dbReference>
<dbReference type="Gene3D" id="1.10.10.60">
    <property type="entry name" value="Homeodomain-like"/>
    <property type="match status" value="2"/>
</dbReference>